<proteinExistence type="predicted"/>
<dbReference type="EMBL" id="UOEO01000098">
    <property type="protein sequence ID" value="VAW19046.1"/>
    <property type="molecule type" value="Genomic_DNA"/>
</dbReference>
<protein>
    <submittedName>
        <fullName evidence="2">Uncharacterized protein</fullName>
    </submittedName>
</protein>
<gene>
    <name evidence="2" type="ORF">MNBD_ALPHA12-1947</name>
</gene>
<evidence type="ECO:0000256" key="1">
    <source>
        <dbReference type="SAM" id="MobiDB-lite"/>
    </source>
</evidence>
<evidence type="ECO:0000313" key="2">
    <source>
        <dbReference type="EMBL" id="VAW19046.1"/>
    </source>
</evidence>
<reference evidence="2" key="1">
    <citation type="submission" date="2018-06" db="EMBL/GenBank/DDBJ databases">
        <authorList>
            <person name="Zhirakovskaya E."/>
        </authorList>
    </citation>
    <scope>NUCLEOTIDE SEQUENCE</scope>
</reference>
<dbReference type="AlphaFoldDB" id="A0A3B0UHD5"/>
<accession>A0A3B0UHD5</accession>
<feature type="region of interest" description="Disordered" evidence="1">
    <location>
        <begin position="230"/>
        <end position="254"/>
    </location>
</feature>
<organism evidence="2">
    <name type="scientific">hydrothermal vent metagenome</name>
    <dbReference type="NCBI Taxonomy" id="652676"/>
    <lineage>
        <taxon>unclassified sequences</taxon>
        <taxon>metagenomes</taxon>
        <taxon>ecological metagenomes</taxon>
    </lineage>
</organism>
<name>A0A3B0UHD5_9ZZZZ</name>
<sequence>MTQKQNKLYIDLSQTAEPLVSGAGLAEADGYILTSGELPAGLDIDGKEILLQNVLPQSYPDIAGLVHTRICSSGLEDSARLRDQHPEFDWVPRVDAIHQQTAYHFPESQDSANFRTYQPVFLNQSPYLIDDGAISLTLWLKKAAELGFSSVWLHAPGAANAAMGLDLALREMAVKIWSGNLWLSGGASTIMHIKYLVHEGGVDTLVIPPALAFELGCNEIYASLHKEMAPQQTGMPESAEKSPADLPQDEFQGE</sequence>